<comment type="domain">
    <text evidence="9">Consists of three domains, a large central CORE domain and two small peripheral domains, NMPbind and LID, which undergo movements during catalysis. The LID domain closes over the site of phosphoryl transfer upon ATP binding. Assembling and dissambling the active center during each catalytic cycle provides an effective means to prevent ATP hydrolysis.</text>
</comment>
<keyword evidence="7 9" id="KW-0539">Nucleus</keyword>
<gene>
    <name evidence="10" type="primary">MPUL0A14430</name>
    <name evidence="9" type="synonym">URA6</name>
    <name evidence="10" type="ORF">METSCH_A14430</name>
</gene>
<evidence type="ECO:0000256" key="6">
    <source>
        <dbReference type="ARBA" id="ARBA00022975"/>
    </source>
</evidence>
<dbReference type="EMBL" id="CP034456">
    <property type="protein sequence ID" value="QBM86796.1"/>
    <property type="molecule type" value="Genomic_DNA"/>
</dbReference>
<keyword evidence="6 9" id="KW-0665">Pyrimidine biosynthesis</keyword>
<dbReference type="GO" id="GO:0005634">
    <property type="term" value="C:nucleus"/>
    <property type="evidence" value="ECO:0007669"/>
    <property type="project" value="UniProtKB-SubCell"/>
</dbReference>
<feature type="binding site" evidence="9">
    <location>
        <position position="228"/>
    </location>
    <ligand>
        <name>ATP</name>
        <dbReference type="ChEBI" id="CHEBI:30616"/>
    </ligand>
</feature>
<feature type="binding site" evidence="9">
    <location>
        <position position="138"/>
    </location>
    <ligand>
        <name>a ribonucleoside 5'-phosphate</name>
        <dbReference type="ChEBI" id="CHEBI:58043"/>
    </ligand>
</feature>
<keyword evidence="3 9" id="KW-0547">Nucleotide-binding</keyword>
<feature type="binding site" evidence="9">
    <location>
        <position position="245"/>
    </location>
    <ligand>
        <name>a ribonucleoside 5'-phosphate</name>
        <dbReference type="ChEBI" id="CHEBI:58043"/>
    </ligand>
</feature>
<evidence type="ECO:0000256" key="9">
    <source>
        <dbReference type="HAMAP-Rule" id="MF_03172"/>
    </source>
</evidence>
<keyword evidence="5 9" id="KW-0067">ATP-binding</keyword>
<feature type="binding site" evidence="9">
    <location>
        <begin position="112"/>
        <end position="117"/>
    </location>
    <ligand>
        <name>ATP</name>
        <dbReference type="ChEBI" id="CHEBI:30616"/>
    </ligand>
</feature>
<dbReference type="InterPro" id="IPR033690">
    <property type="entry name" value="Adenylat_kinase_CS"/>
</dbReference>
<feature type="binding site" evidence="9">
    <location>
        <position position="273"/>
    </location>
    <ligand>
        <name>ATP</name>
        <dbReference type="ChEBI" id="CHEBI:30616"/>
    </ligand>
</feature>
<evidence type="ECO:0000256" key="5">
    <source>
        <dbReference type="ARBA" id="ARBA00022840"/>
    </source>
</evidence>
<comment type="cofactor">
    <cofactor evidence="9">
        <name>Mg(2+)</name>
        <dbReference type="ChEBI" id="CHEBI:18420"/>
    </cofactor>
    <text evidence="9">Binds 1 Mg(2+) ion per monomer.</text>
</comment>
<name>A0A4P6XKW1_9ASCO</name>
<evidence type="ECO:0000256" key="2">
    <source>
        <dbReference type="ARBA" id="ARBA00022679"/>
    </source>
</evidence>
<dbReference type="CDD" id="cd01428">
    <property type="entry name" value="ADK"/>
    <property type="match status" value="1"/>
</dbReference>
<dbReference type="NCBIfam" id="TIGR01359">
    <property type="entry name" value="UMP_CMP_kin_fam"/>
    <property type="match status" value="1"/>
</dbReference>
<dbReference type="EC" id="2.7.4.14" evidence="9"/>
<dbReference type="InterPro" id="IPR006266">
    <property type="entry name" value="UMP_CMP_kinase"/>
</dbReference>
<dbReference type="FunFam" id="3.40.50.300:FF:000315">
    <property type="entry name" value="Adenylate kinase 1"/>
    <property type="match status" value="1"/>
</dbReference>
<organism evidence="10 11">
    <name type="scientific">Metschnikowia aff. pulcherrima</name>
    <dbReference type="NCBI Taxonomy" id="2163413"/>
    <lineage>
        <taxon>Eukaryota</taxon>
        <taxon>Fungi</taxon>
        <taxon>Dikarya</taxon>
        <taxon>Ascomycota</taxon>
        <taxon>Saccharomycotina</taxon>
        <taxon>Pichiomycetes</taxon>
        <taxon>Metschnikowiaceae</taxon>
        <taxon>Metschnikowia</taxon>
    </lineage>
</organism>
<dbReference type="PROSITE" id="PS00113">
    <property type="entry name" value="ADENYLATE_KINASE"/>
    <property type="match status" value="1"/>
</dbReference>
<sequence>MRSSSHCQSMLSSVKLAPQLSRQIGLLSRASLRVPSRLNSTDNREGPSEKLNLNSPYVNKTLVFGIIAAMAVGGYLINRYHQSKVPESIKETASTAFSPEDVKVIFVLGGPGSGKGTQCSKLVNEKGFVHLSAGDLLRAEQLRKGSEYGKLIAQCIKEGTIVPQEVTIALLKNAISSHVAKGDKRFLVDGFPRKMDQALTFENEIVKSAFTLFFECPELVMLERLLERGKTSGRTDDNIESIKKRFRVFIDTSMPVVKHFDEQGKVIKVKCDEPVEIVSAHVKKALEDKGIN</sequence>
<dbReference type="SUPFAM" id="SSF52540">
    <property type="entry name" value="P-loop containing nucleoside triphosphate hydrolases"/>
    <property type="match status" value="1"/>
</dbReference>
<keyword evidence="2 9" id="KW-0808">Transferase</keyword>
<feature type="binding site" evidence="9">
    <location>
        <begin position="190"/>
        <end position="193"/>
    </location>
    <ligand>
        <name>a ribonucleoside 5'-phosphate</name>
        <dbReference type="ChEBI" id="CHEBI:58043"/>
    </ligand>
</feature>
<dbReference type="GO" id="GO:0005737">
    <property type="term" value="C:cytoplasm"/>
    <property type="evidence" value="ECO:0007669"/>
    <property type="project" value="UniProtKB-SubCell"/>
</dbReference>
<dbReference type="GO" id="GO:0005524">
    <property type="term" value="F:ATP binding"/>
    <property type="evidence" value="ECO:0007669"/>
    <property type="project" value="UniProtKB-KW"/>
</dbReference>
<feature type="binding site" evidence="9">
    <location>
        <position position="234"/>
    </location>
    <ligand>
        <name>a ribonucleoside 5'-phosphate</name>
        <dbReference type="ChEBI" id="CHEBI:58043"/>
    </ligand>
</feature>
<evidence type="ECO:0000313" key="10">
    <source>
        <dbReference type="EMBL" id="QBM86796.1"/>
    </source>
</evidence>
<keyword evidence="4 9" id="KW-0418">Kinase</keyword>
<comment type="similarity">
    <text evidence="9">Belongs to the adenylate kinase family. UMP-CMP kinase subfamily.</text>
</comment>
<dbReference type="Gene3D" id="3.40.50.300">
    <property type="entry name" value="P-loop containing nucleotide triphosphate hydrolases"/>
    <property type="match status" value="1"/>
</dbReference>
<dbReference type="GO" id="GO:0033862">
    <property type="term" value="F:UMP kinase activity"/>
    <property type="evidence" value="ECO:0007669"/>
    <property type="project" value="RHEA"/>
</dbReference>
<dbReference type="AlphaFoldDB" id="A0A4P6XKW1"/>
<evidence type="ECO:0000313" key="11">
    <source>
        <dbReference type="Proteomes" id="UP000292447"/>
    </source>
</evidence>
<feature type="region of interest" description="NMPbind" evidence="9">
    <location>
        <begin position="132"/>
        <end position="162"/>
    </location>
</feature>
<reference evidence="11" key="1">
    <citation type="submission" date="2019-03" db="EMBL/GenBank/DDBJ databases">
        <title>Snf2 controls pulcherriminic acid biosynthesis and connects pigmentation and antifungal activity of the yeast Metschnikowia pulcherrima.</title>
        <authorList>
            <person name="Gore-Lloyd D."/>
            <person name="Sumann I."/>
            <person name="Brachmann A.O."/>
            <person name="Schneeberger K."/>
            <person name="Ortiz-Merino R.A."/>
            <person name="Moreno-Beltran M."/>
            <person name="Schlaefli M."/>
            <person name="Kirner P."/>
            <person name="Santos Kron A."/>
            <person name="Wolfe K.H."/>
            <person name="Piel J."/>
            <person name="Ahrens C.H."/>
            <person name="Henk D."/>
            <person name="Freimoser F.M."/>
        </authorList>
    </citation>
    <scope>NUCLEOTIDE SEQUENCE [LARGE SCALE GENOMIC DNA]</scope>
    <source>
        <strain evidence="11">APC 1.2</strain>
    </source>
</reference>
<feature type="region of interest" description="LID" evidence="9">
    <location>
        <begin position="227"/>
        <end position="237"/>
    </location>
</feature>
<comment type="catalytic activity">
    <reaction evidence="8 9">
        <text>UMP + ATP = UDP + ADP</text>
        <dbReference type="Rhea" id="RHEA:24400"/>
        <dbReference type="ChEBI" id="CHEBI:30616"/>
        <dbReference type="ChEBI" id="CHEBI:57865"/>
        <dbReference type="ChEBI" id="CHEBI:58223"/>
        <dbReference type="ChEBI" id="CHEBI:456216"/>
        <dbReference type="EC" id="2.7.4.14"/>
    </reaction>
</comment>
<dbReference type="PANTHER" id="PTHR23359">
    <property type="entry name" value="NUCLEOTIDE KINASE"/>
    <property type="match status" value="1"/>
</dbReference>
<evidence type="ECO:0000256" key="8">
    <source>
        <dbReference type="ARBA" id="ARBA00048116"/>
    </source>
</evidence>
<evidence type="ECO:0000256" key="7">
    <source>
        <dbReference type="ARBA" id="ARBA00023242"/>
    </source>
</evidence>
<dbReference type="HAMAP" id="MF_00235">
    <property type="entry name" value="Adenylate_kinase_Adk"/>
    <property type="match status" value="1"/>
</dbReference>
<evidence type="ECO:0000256" key="1">
    <source>
        <dbReference type="ARBA" id="ARBA00022490"/>
    </source>
</evidence>
<feature type="binding site" evidence="9">
    <location>
        <position position="197"/>
    </location>
    <ligand>
        <name>a ribonucleoside 5'-phosphate</name>
        <dbReference type="ChEBI" id="CHEBI:58043"/>
    </ligand>
</feature>
<dbReference type="STRING" id="2163413.A0A4P6XKW1"/>
<keyword evidence="11" id="KW-1185">Reference proteome</keyword>
<protein>
    <recommendedName>
        <fullName evidence="9">Uridylate kinase</fullName>
        <shortName evidence="9">UK</shortName>
        <ecNumber evidence="9">2.7.4.14</ecNumber>
    </recommendedName>
    <alternativeName>
        <fullName evidence="9">ATP:UMP phosphotransferase</fullName>
    </alternativeName>
    <alternativeName>
        <fullName evidence="9">Deoxycytidylate kinase</fullName>
        <shortName evidence="9">CK</shortName>
        <shortName evidence="9">dCMP kinase</shortName>
    </alternativeName>
    <alternativeName>
        <fullName evidence="9">Uridine monophosphate kinase</fullName>
        <shortName evidence="9">UMP kinase</shortName>
        <shortName evidence="9">UMPK</shortName>
    </alternativeName>
</protein>
<accession>A0A4P6XKW1</accession>
<keyword evidence="1 9" id="KW-0963">Cytoplasm</keyword>
<dbReference type="HAMAP" id="MF_03172">
    <property type="entry name" value="Adenylate_kinase_UMP_CMP_kin"/>
    <property type="match status" value="1"/>
</dbReference>
<evidence type="ECO:0000256" key="3">
    <source>
        <dbReference type="ARBA" id="ARBA00022741"/>
    </source>
</evidence>
<dbReference type="Pfam" id="PF00406">
    <property type="entry name" value="ADK"/>
    <property type="match status" value="1"/>
</dbReference>
<feature type="binding site" evidence="9">
    <location>
        <begin position="160"/>
        <end position="162"/>
    </location>
    <ligand>
        <name>a ribonucleoside 5'-phosphate</name>
        <dbReference type="ChEBI" id="CHEBI:58043"/>
    </ligand>
</feature>
<dbReference type="PRINTS" id="PR00094">
    <property type="entry name" value="ADENYLTKNASE"/>
</dbReference>
<comment type="function">
    <text evidence="9">Catalyzes the phosphorylation of pyrimidine nucleoside monophosphates at the expense of ATP. Plays an important role in de novo pyrimidine nucleotide biosynthesis. Has preference for UMP and dUMP as phosphate acceptors, but can also use CMP, dCMP and AMP.</text>
</comment>
<dbReference type="GO" id="GO:0006207">
    <property type="term" value="P:'de novo' pyrimidine nucleobase biosynthetic process"/>
    <property type="evidence" value="ECO:0007669"/>
    <property type="project" value="InterPro"/>
</dbReference>
<dbReference type="Proteomes" id="UP000292447">
    <property type="component" value="Chromosome I"/>
</dbReference>
<dbReference type="InterPro" id="IPR000850">
    <property type="entry name" value="Adenylat/UMP-CMP_kin"/>
</dbReference>
<dbReference type="GO" id="GO:0006221">
    <property type="term" value="P:pyrimidine nucleotide biosynthetic process"/>
    <property type="evidence" value="ECO:0007669"/>
    <property type="project" value="UniProtKB-UniRule"/>
</dbReference>
<evidence type="ECO:0000256" key="4">
    <source>
        <dbReference type="ARBA" id="ARBA00022777"/>
    </source>
</evidence>
<comment type="subcellular location">
    <subcellularLocation>
        <location evidence="9">Cytoplasm</location>
    </subcellularLocation>
    <subcellularLocation>
        <location evidence="9">Nucleus</location>
    </subcellularLocation>
    <text evidence="9">Predominantly cytoplasmic.</text>
</comment>
<proteinExistence type="inferred from homology"/>
<comment type="subunit">
    <text evidence="9">Monomer.</text>
</comment>
<dbReference type="InterPro" id="IPR027417">
    <property type="entry name" value="P-loop_NTPase"/>
</dbReference>